<name>A0A5R9LD77_9ENTR</name>
<dbReference type="Pfam" id="PF01799">
    <property type="entry name" value="Fer2_2"/>
    <property type="match status" value="1"/>
</dbReference>
<dbReference type="GO" id="GO:0051537">
    <property type="term" value="F:2 iron, 2 sulfur cluster binding"/>
    <property type="evidence" value="ECO:0007669"/>
    <property type="project" value="UniProtKB-KW"/>
</dbReference>
<evidence type="ECO:0000256" key="3">
    <source>
        <dbReference type="ARBA" id="ARBA00023002"/>
    </source>
</evidence>
<protein>
    <submittedName>
        <fullName evidence="7">(2Fe-2S)-binding protein</fullName>
    </submittedName>
</protein>
<keyword evidence="4" id="KW-0408">Iron</keyword>
<evidence type="ECO:0000313" key="8">
    <source>
        <dbReference type="Proteomes" id="UP000307430"/>
    </source>
</evidence>
<dbReference type="Gene3D" id="1.10.150.120">
    <property type="entry name" value="[2Fe-2S]-binding domain"/>
    <property type="match status" value="1"/>
</dbReference>
<evidence type="ECO:0000259" key="6">
    <source>
        <dbReference type="PROSITE" id="PS51085"/>
    </source>
</evidence>
<evidence type="ECO:0000256" key="2">
    <source>
        <dbReference type="ARBA" id="ARBA00022723"/>
    </source>
</evidence>
<organism evidence="7 8">
    <name type="scientific">Klebsiella indica</name>
    <dbReference type="NCBI Taxonomy" id="2582917"/>
    <lineage>
        <taxon>Bacteria</taxon>
        <taxon>Pseudomonadati</taxon>
        <taxon>Pseudomonadota</taxon>
        <taxon>Gammaproteobacteria</taxon>
        <taxon>Enterobacterales</taxon>
        <taxon>Enterobacteriaceae</taxon>
        <taxon>Klebsiella/Raoultella group</taxon>
        <taxon>Klebsiella</taxon>
    </lineage>
</organism>
<feature type="domain" description="2Fe-2S ferredoxin-type" evidence="6">
    <location>
        <begin position="4"/>
        <end position="87"/>
    </location>
</feature>
<dbReference type="Gene3D" id="3.10.20.30">
    <property type="match status" value="1"/>
</dbReference>
<accession>A0A5R9LD77</accession>
<evidence type="ECO:0000256" key="4">
    <source>
        <dbReference type="ARBA" id="ARBA00023004"/>
    </source>
</evidence>
<dbReference type="Pfam" id="PF00111">
    <property type="entry name" value="Fer2"/>
    <property type="match status" value="1"/>
</dbReference>
<dbReference type="InterPro" id="IPR036884">
    <property type="entry name" value="2Fe-2S-bd_dom_sf"/>
</dbReference>
<evidence type="ECO:0000256" key="1">
    <source>
        <dbReference type="ARBA" id="ARBA00022714"/>
    </source>
</evidence>
<keyword evidence="5" id="KW-0411">Iron-sulfur</keyword>
<dbReference type="InterPro" id="IPR051452">
    <property type="entry name" value="Diverse_Oxidoreductases"/>
</dbReference>
<sequence>MKTESISLHVNGLEYDFSVGDKLGQIPCGETLSETLRTRLALTGTKAACGEGSCGCCTVIMDGRAVLSCMLLTVEADGKDITTIEGLADPRTGVLDPVQQAFIDHYAFQCGFCTPGIIMSARALLNKEAAPTPDQVKDALSGNFCRCISQYHVLEAMDAFTRKSEEQ</sequence>
<dbReference type="InterPro" id="IPR001041">
    <property type="entry name" value="2Fe-2S_ferredoxin-type"/>
</dbReference>
<comment type="caution">
    <text evidence="7">The sequence shown here is derived from an EMBL/GenBank/DDBJ whole genome shotgun (WGS) entry which is preliminary data.</text>
</comment>
<evidence type="ECO:0000256" key="5">
    <source>
        <dbReference type="ARBA" id="ARBA00023014"/>
    </source>
</evidence>
<gene>
    <name evidence="7" type="ORF">FE839_18145</name>
</gene>
<dbReference type="PANTHER" id="PTHR44379">
    <property type="entry name" value="OXIDOREDUCTASE WITH IRON-SULFUR SUBUNIT"/>
    <property type="match status" value="1"/>
</dbReference>
<dbReference type="InterPro" id="IPR002888">
    <property type="entry name" value="2Fe-2S-bd"/>
</dbReference>
<keyword evidence="8" id="KW-1185">Reference proteome</keyword>
<dbReference type="PANTHER" id="PTHR44379:SF5">
    <property type="entry name" value="OXIDOREDUCTASE WITH IRON-SULFUR SUBUNIT"/>
    <property type="match status" value="1"/>
</dbReference>
<proteinExistence type="predicted"/>
<dbReference type="GO" id="GO:0046872">
    <property type="term" value="F:metal ion binding"/>
    <property type="evidence" value="ECO:0007669"/>
    <property type="project" value="UniProtKB-KW"/>
</dbReference>
<keyword evidence="2" id="KW-0479">Metal-binding</keyword>
<dbReference type="PROSITE" id="PS51085">
    <property type="entry name" value="2FE2S_FER_2"/>
    <property type="match status" value="1"/>
</dbReference>
<reference evidence="7 8" key="1">
    <citation type="submission" date="2019-05" db="EMBL/GenBank/DDBJ databases">
        <title>Genome sequence of Klebsiella sp strain TOUT106.</title>
        <authorList>
            <person name="Rahi P."/>
            <person name="Chaudhari D."/>
        </authorList>
    </citation>
    <scope>NUCLEOTIDE SEQUENCE [LARGE SCALE GENOMIC DNA]</scope>
    <source>
        <strain evidence="7 8">TOUT106</strain>
    </source>
</reference>
<keyword evidence="1" id="KW-0001">2Fe-2S</keyword>
<keyword evidence="3" id="KW-0560">Oxidoreductase</keyword>
<dbReference type="SUPFAM" id="SSF54292">
    <property type="entry name" value="2Fe-2S ferredoxin-like"/>
    <property type="match status" value="1"/>
</dbReference>
<dbReference type="InterPro" id="IPR036010">
    <property type="entry name" value="2Fe-2S_ferredoxin-like_sf"/>
</dbReference>
<evidence type="ECO:0000313" key="7">
    <source>
        <dbReference type="EMBL" id="TLV11514.1"/>
    </source>
</evidence>
<dbReference type="EMBL" id="VCHQ01000026">
    <property type="protein sequence ID" value="TLV11514.1"/>
    <property type="molecule type" value="Genomic_DNA"/>
</dbReference>
<dbReference type="RefSeq" id="WP_138362180.1">
    <property type="nucleotide sequence ID" value="NZ_VCHQ01000026.1"/>
</dbReference>
<dbReference type="Proteomes" id="UP000307430">
    <property type="component" value="Unassembled WGS sequence"/>
</dbReference>
<dbReference type="AlphaFoldDB" id="A0A5R9LD77"/>
<dbReference type="SUPFAM" id="SSF47741">
    <property type="entry name" value="CO dehydrogenase ISP C-domain like"/>
    <property type="match status" value="1"/>
</dbReference>
<dbReference type="GO" id="GO:0016491">
    <property type="term" value="F:oxidoreductase activity"/>
    <property type="evidence" value="ECO:0007669"/>
    <property type="project" value="UniProtKB-KW"/>
</dbReference>
<dbReference type="InterPro" id="IPR012675">
    <property type="entry name" value="Beta-grasp_dom_sf"/>
</dbReference>